<dbReference type="STRING" id="300112.A0A4S2JBB1"/>
<evidence type="ECO:0000256" key="1">
    <source>
        <dbReference type="SAM" id="MobiDB-lite"/>
    </source>
</evidence>
<dbReference type="AlphaFoldDB" id="A0A4S2JBB1"/>
<dbReference type="Proteomes" id="UP000310200">
    <property type="component" value="Unassembled WGS sequence"/>
</dbReference>
<feature type="region of interest" description="Disordered" evidence="1">
    <location>
        <begin position="1"/>
        <end position="68"/>
    </location>
</feature>
<protein>
    <submittedName>
        <fullName evidence="2">Uncharacterized protein</fullName>
    </submittedName>
</protein>
<sequence length="199" mass="21398">MLLESRGLTGRKRNGLTLTSFGDGGGGGGGGGGGAGGAGSEEDDEESRHHLYLGRKMQGEGTAAPAPAKFLRNEWDVSWCREIKYGDNLLDGVKYVVVNTRGPGEARPEKKPVVHRVSARPGEVSHRNSGNGRGRSPGPSPDVRTRPDGVRFHHRVSWTPAANNRPRRSYAARNLRSDSLQFTHGNGPPFPNKLRQTAA</sequence>
<evidence type="ECO:0000313" key="3">
    <source>
        <dbReference type="Proteomes" id="UP000310200"/>
    </source>
</evidence>
<organism evidence="2 3">
    <name type="scientific">Temnothorax longispinosus</name>
    <dbReference type="NCBI Taxonomy" id="300112"/>
    <lineage>
        <taxon>Eukaryota</taxon>
        <taxon>Metazoa</taxon>
        <taxon>Ecdysozoa</taxon>
        <taxon>Arthropoda</taxon>
        <taxon>Hexapoda</taxon>
        <taxon>Insecta</taxon>
        <taxon>Pterygota</taxon>
        <taxon>Neoptera</taxon>
        <taxon>Endopterygota</taxon>
        <taxon>Hymenoptera</taxon>
        <taxon>Apocrita</taxon>
        <taxon>Aculeata</taxon>
        <taxon>Formicoidea</taxon>
        <taxon>Formicidae</taxon>
        <taxon>Myrmicinae</taxon>
        <taxon>Temnothorax</taxon>
    </lineage>
</organism>
<gene>
    <name evidence="2" type="ORF">DBV15_00884</name>
</gene>
<proteinExistence type="predicted"/>
<feature type="compositionally biased region" description="Low complexity" evidence="1">
    <location>
        <begin position="127"/>
        <end position="137"/>
    </location>
</feature>
<evidence type="ECO:0000313" key="2">
    <source>
        <dbReference type="EMBL" id="TGZ32742.1"/>
    </source>
</evidence>
<reference evidence="2 3" key="1">
    <citation type="journal article" date="2019" name="Philos. Trans. R. Soc. Lond., B, Biol. Sci.">
        <title>Ant behaviour and brain gene expression of defending hosts depend on the ecological success of the intruding social parasite.</title>
        <authorList>
            <person name="Kaur R."/>
            <person name="Stoldt M."/>
            <person name="Jongepier E."/>
            <person name="Feldmeyer B."/>
            <person name="Menzel F."/>
            <person name="Bornberg-Bauer E."/>
            <person name="Foitzik S."/>
        </authorList>
    </citation>
    <scope>NUCLEOTIDE SEQUENCE [LARGE SCALE GENOMIC DNA]</scope>
    <source>
        <tissue evidence="2">Whole body</tissue>
    </source>
</reference>
<feature type="compositionally biased region" description="Gly residues" evidence="1">
    <location>
        <begin position="22"/>
        <end position="39"/>
    </location>
</feature>
<name>A0A4S2JBB1_9HYME</name>
<accession>A0A4S2JBB1</accession>
<feature type="region of interest" description="Disordered" evidence="1">
    <location>
        <begin position="101"/>
        <end position="199"/>
    </location>
</feature>
<comment type="caution">
    <text evidence="2">The sequence shown here is derived from an EMBL/GenBank/DDBJ whole genome shotgun (WGS) entry which is preliminary data.</text>
</comment>
<keyword evidence="3" id="KW-1185">Reference proteome</keyword>
<dbReference type="EMBL" id="QBLH01003812">
    <property type="protein sequence ID" value="TGZ32742.1"/>
    <property type="molecule type" value="Genomic_DNA"/>
</dbReference>